<evidence type="ECO:0000313" key="11">
    <source>
        <dbReference type="Proteomes" id="UP001501475"/>
    </source>
</evidence>
<feature type="transmembrane region" description="Helical" evidence="8">
    <location>
        <begin position="50"/>
        <end position="71"/>
    </location>
</feature>
<dbReference type="RefSeq" id="WP_344063375.1">
    <property type="nucleotide sequence ID" value="NZ_BAAAPN010000029.1"/>
</dbReference>
<keyword evidence="5 8" id="KW-0472">Membrane</keyword>
<comment type="similarity">
    <text evidence="6">Belongs to the ABC-4 integral membrane protein family.</text>
</comment>
<reference evidence="11" key="1">
    <citation type="journal article" date="2019" name="Int. J. Syst. Evol. Microbiol.">
        <title>The Global Catalogue of Microorganisms (GCM) 10K type strain sequencing project: providing services to taxonomists for standard genome sequencing and annotation.</title>
        <authorList>
            <consortium name="The Broad Institute Genomics Platform"/>
            <consortium name="The Broad Institute Genome Sequencing Center for Infectious Disease"/>
            <person name="Wu L."/>
            <person name="Ma J."/>
        </authorList>
    </citation>
    <scope>NUCLEOTIDE SEQUENCE [LARGE SCALE GENOMIC DNA]</scope>
    <source>
        <strain evidence="11">JCM 15591</strain>
    </source>
</reference>
<feature type="region of interest" description="Disordered" evidence="7">
    <location>
        <begin position="1"/>
        <end position="23"/>
    </location>
</feature>
<feature type="transmembrane region" description="Helical" evidence="8">
    <location>
        <begin position="910"/>
        <end position="936"/>
    </location>
</feature>
<feature type="transmembrane region" description="Helical" evidence="8">
    <location>
        <begin position="533"/>
        <end position="553"/>
    </location>
</feature>
<proteinExistence type="inferred from homology"/>
<feature type="transmembrane region" description="Helical" evidence="8">
    <location>
        <begin position="814"/>
        <end position="840"/>
    </location>
</feature>
<evidence type="ECO:0000313" key="10">
    <source>
        <dbReference type="EMBL" id="GAA1753216.1"/>
    </source>
</evidence>
<evidence type="ECO:0000256" key="8">
    <source>
        <dbReference type="SAM" id="Phobius"/>
    </source>
</evidence>
<feature type="transmembrane region" description="Helical" evidence="8">
    <location>
        <begin position="861"/>
        <end position="890"/>
    </location>
</feature>
<comment type="caution">
    <text evidence="10">The sequence shown here is derived from an EMBL/GenBank/DDBJ whole genome shotgun (WGS) entry which is preliminary data.</text>
</comment>
<feature type="domain" description="ABC3 transporter permease C-terminal" evidence="9">
    <location>
        <begin position="319"/>
        <end position="440"/>
    </location>
</feature>
<evidence type="ECO:0000256" key="1">
    <source>
        <dbReference type="ARBA" id="ARBA00004651"/>
    </source>
</evidence>
<gene>
    <name evidence="10" type="ORF">GCM10009810_11460</name>
</gene>
<evidence type="ECO:0000256" key="7">
    <source>
        <dbReference type="SAM" id="MobiDB-lite"/>
    </source>
</evidence>
<accession>A0ABP4WEZ0</accession>
<evidence type="ECO:0000256" key="5">
    <source>
        <dbReference type="ARBA" id="ARBA00023136"/>
    </source>
</evidence>
<protein>
    <recommendedName>
        <fullName evidence="9">ABC3 transporter permease C-terminal domain-containing protein</fullName>
    </recommendedName>
</protein>
<feature type="transmembrane region" description="Helical" evidence="8">
    <location>
        <begin position="315"/>
        <end position="338"/>
    </location>
</feature>
<feature type="transmembrane region" description="Helical" evidence="8">
    <location>
        <begin position="409"/>
        <end position="436"/>
    </location>
</feature>
<evidence type="ECO:0000256" key="4">
    <source>
        <dbReference type="ARBA" id="ARBA00022989"/>
    </source>
</evidence>
<dbReference type="InterPro" id="IPR050250">
    <property type="entry name" value="Macrolide_Exporter_MacB"/>
</dbReference>
<keyword evidence="4 8" id="KW-1133">Transmembrane helix</keyword>
<evidence type="ECO:0000256" key="2">
    <source>
        <dbReference type="ARBA" id="ARBA00022475"/>
    </source>
</evidence>
<evidence type="ECO:0000256" key="3">
    <source>
        <dbReference type="ARBA" id="ARBA00022692"/>
    </source>
</evidence>
<evidence type="ECO:0000259" key="9">
    <source>
        <dbReference type="Pfam" id="PF02687"/>
    </source>
</evidence>
<feature type="region of interest" description="Disordered" evidence="7">
    <location>
        <begin position="108"/>
        <end position="129"/>
    </location>
</feature>
<keyword evidence="3 8" id="KW-0812">Transmembrane</keyword>
<dbReference type="EMBL" id="BAAAPN010000029">
    <property type="protein sequence ID" value="GAA1753216.1"/>
    <property type="molecule type" value="Genomic_DNA"/>
</dbReference>
<feature type="transmembrane region" description="Helical" evidence="8">
    <location>
        <begin position="457"/>
        <end position="477"/>
    </location>
</feature>
<keyword evidence="2" id="KW-1003">Cell membrane</keyword>
<evidence type="ECO:0000256" key="6">
    <source>
        <dbReference type="ARBA" id="ARBA00038076"/>
    </source>
</evidence>
<dbReference type="PANTHER" id="PTHR30572:SF4">
    <property type="entry name" value="ABC TRANSPORTER PERMEASE YTRF"/>
    <property type="match status" value="1"/>
</dbReference>
<keyword evidence="11" id="KW-1185">Reference proteome</keyword>
<feature type="transmembrane region" description="Helical" evidence="8">
    <location>
        <begin position="489"/>
        <end position="512"/>
    </location>
</feature>
<dbReference type="PANTHER" id="PTHR30572">
    <property type="entry name" value="MEMBRANE COMPONENT OF TRANSPORTER-RELATED"/>
    <property type="match status" value="1"/>
</dbReference>
<name>A0ABP4WEZ0_9MICO</name>
<dbReference type="Pfam" id="PF02687">
    <property type="entry name" value="FtsX"/>
    <property type="match status" value="2"/>
</dbReference>
<feature type="domain" description="ABC3 transporter permease C-terminal" evidence="9">
    <location>
        <begin position="820"/>
        <end position="939"/>
    </location>
</feature>
<dbReference type="InterPro" id="IPR003838">
    <property type="entry name" value="ABC3_permease_C"/>
</dbReference>
<organism evidence="10 11">
    <name type="scientific">Nostocoides vanveenii</name>
    <dbReference type="NCBI Taxonomy" id="330835"/>
    <lineage>
        <taxon>Bacteria</taxon>
        <taxon>Bacillati</taxon>
        <taxon>Actinomycetota</taxon>
        <taxon>Actinomycetes</taxon>
        <taxon>Micrococcales</taxon>
        <taxon>Intrasporangiaceae</taxon>
        <taxon>Nostocoides</taxon>
    </lineage>
</organism>
<dbReference type="Proteomes" id="UP001501475">
    <property type="component" value="Unassembled WGS sequence"/>
</dbReference>
<feature type="transmembrane region" description="Helical" evidence="8">
    <location>
        <begin position="364"/>
        <end position="397"/>
    </location>
</feature>
<sequence length="947" mass="98598">MTTSIIERPAAPEAPAPPSRSGSRFQRWLASWRVSLKMARRDALRYKGRSVLVLIMVALPVGLIVAGLTFASTSTRSTAEKLPWLLGNGQAIILGISPDVVEQGVDGNNSWSTSDGTEHPPTAKRIPGLTDDGTLAQRTKALGAIVPGTLVPVQTGEFRWTDLTRRPYGTVMFIDPSVDLGPKLHLVSGRWPASNDEIVVTPAGLHNGLPGDGTLELNAGETRRQITIVGIADVFDTDMGMPYAMTTAAWDERNVYSTSWIVKRSTPMSWAEVRKLNGYGLAITSADVVAHPPPASEMPGQGYDAQRQMDTETKVMAAIFGAVLFLVTALLVGPAFAVSAGRQRRSLALAASNGAEVRQLRRSVLAGALILGVLAAVAGAALGAASVAAGAAVWRGIRPWSTLVGPFDIPMIAVIIVLICAVLAALTAAMIPALRLGRLDIVGVMKGQNVSPPHNRILPFVGLALFALGAAGLFLAVTANATAPGVAGVFGLVGGAICVIPLGLVWAGRLAGRFPVAVRMATRDAARQRHRSAPTVAALMAGAALLATFAIALESNSRFEAKHYQPQTVAGEGTLWSAESEYPTLIKQITTLAPTWRVVEERAVQGDYTGNTAPTSEPFVVVVPPGCSTAQALPQLDDGSAPPPEQPAADPCRTVTSIGYLPGATRYGVTVVPAAEIARRLQLPKADAAAVAGGAVLVGDEALIKGGTVTLAMGSATNDPKSGTQSDPKVTTTKQVPAIAISESAYQRAAVESRTGLVIPTEVAGDINLQTAPSSLHVYDTRGAITKADQKKVAEQLANSGVNVERGYERPDKWLMLGVLGITGFLLVTVTLISTALALAEQQADMGTLAAVGATKGTRRRFAAAQAATVALLGGLLGIAIGLVAGVAIAWPTTTTWWDDLGPHKVAPTIGIPVLPILIIVLGVPLIAATIAAASIRRAPHVTRRGN</sequence>
<comment type="subcellular location">
    <subcellularLocation>
        <location evidence="1">Cell membrane</location>
        <topology evidence="1">Multi-pass membrane protein</topology>
    </subcellularLocation>
</comment>